<dbReference type="Gene3D" id="3.40.50.300">
    <property type="entry name" value="P-loop containing nucleotide triphosphate hydrolases"/>
    <property type="match status" value="1"/>
</dbReference>
<feature type="domain" description="ABC transporter" evidence="6">
    <location>
        <begin position="8"/>
        <end position="256"/>
    </location>
</feature>
<keyword evidence="8" id="KW-1185">Reference proteome</keyword>
<evidence type="ECO:0000313" key="8">
    <source>
        <dbReference type="Proteomes" id="UP000186141"/>
    </source>
</evidence>
<evidence type="ECO:0000256" key="1">
    <source>
        <dbReference type="ARBA" id="ARBA00004417"/>
    </source>
</evidence>
<dbReference type="InterPro" id="IPR027417">
    <property type="entry name" value="P-loop_NTPase"/>
</dbReference>
<sequence length="266" mass="28821">MTTPIVSVRDLKVHFPIRGGVLGRVTDHVRAVDGVSFDLYPGRTVAIVGESGSGKSTTGYAVMGMETPTAGQVLIDGKDRATMTAAEARAVTRRLQIVFQDPASALNPRMRVRDCIAEPLEIHRIGTAASRAARVQELLDLVGLPASALDRLPREFSGGQKQRIVIARALALNPEVIVCDEAVSALDVSIQSQILNLLLALQARLGLAYLFISHDLSVVRHISDEIVVMHRGRVVEAGPTDQLFAATRDPYTQRLLAAVPRPEVRR</sequence>
<evidence type="ECO:0000259" key="6">
    <source>
        <dbReference type="PROSITE" id="PS50893"/>
    </source>
</evidence>
<accession>A0A1N7NGW4</accession>
<evidence type="ECO:0000256" key="2">
    <source>
        <dbReference type="ARBA" id="ARBA00005417"/>
    </source>
</evidence>
<keyword evidence="3" id="KW-0813">Transport</keyword>
<evidence type="ECO:0000256" key="3">
    <source>
        <dbReference type="ARBA" id="ARBA00022448"/>
    </source>
</evidence>
<dbReference type="InterPro" id="IPR050319">
    <property type="entry name" value="ABC_transp_ATP-bind"/>
</dbReference>
<dbReference type="InterPro" id="IPR017871">
    <property type="entry name" value="ABC_transporter-like_CS"/>
</dbReference>
<dbReference type="PANTHER" id="PTHR43776">
    <property type="entry name" value="TRANSPORT ATP-BINDING PROTEIN"/>
    <property type="match status" value="1"/>
</dbReference>
<dbReference type="EMBL" id="FTOT01000003">
    <property type="protein sequence ID" value="SIS97419.1"/>
    <property type="molecule type" value="Genomic_DNA"/>
</dbReference>
<protein>
    <submittedName>
        <fullName evidence="7">Peptide/nickel transport system ATP-binding protein/oligopeptide transport system ATP-binding protein</fullName>
    </submittedName>
</protein>
<comment type="similarity">
    <text evidence="2">Belongs to the ABC transporter superfamily.</text>
</comment>
<dbReference type="InterPro" id="IPR003439">
    <property type="entry name" value="ABC_transporter-like_ATP-bd"/>
</dbReference>
<name>A0A1N7NGW4_9RHOB</name>
<keyword evidence="5 7" id="KW-0067">ATP-binding</keyword>
<dbReference type="PANTHER" id="PTHR43776:SF7">
    <property type="entry name" value="D,D-DIPEPTIDE TRANSPORT ATP-BINDING PROTEIN DDPF-RELATED"/>
    <property type="match status" value="1"/>
</dbReference>
<dbReference type="GO" id="GO:0055085">
    <property type="term" value="P:transmembrane transport"/>
    <property type="evidence" value="ECO:0007669"/>
    <property type="project" value="UniProtKB-ARBA"/>
</dbReference>
<dbReference type="GO" id="GO:0005886">
    <property type="term" value="C:plasma membrane"/>
    <property type="evidence" value="ECO:0007669"/>
    <property type="project" value="UniProtKB-SubCell"/>
</dbReference>
<proteinExistence type="inferred from homology"/>
<dbReference type="SMART" id="SM00382">
    <property type="entry name" value="AAA"/>
    <property type="match status" value="1"/>
</dbReference>
<reference evidence="7 8" key="1">
    <citation type="submission" date="2017-01" db="EMBL/GenBank/DDBJ databases">
        <authorList>
            <person name="Mah S.A."/>
            <person name="Swanson W.J."/>
            <person name="Moy G.W."/>
            <person name="Vacquier V.D."/>
        </authorList>
    </citation>
    <scope>NUCLEOTIDE SEQUENCE [LARGE SCALE GENOMIC DNA]</scope>
    <source>
        <strain evidence="7 8">DSM 26375</strain>
    </source>
</reference>
<keyword evidence="4" id="KW-0547">Nucleotide-binding</keyword>
<organism evidence="7 8">
    <name type="scientific">Gemmobacter megaterium</name>
    <dbReference type="NCBI Taxonomy" id="1086013"/>
    <lineage>
        <taxon>Bacteria</taxon>
        <taxon>Pseudomonadati</taxon>
        <taxon>Pseudomonadota</taxon>
        <taxon>Alphaproteobacteria</taxon>
        <taxon>Rhodobacterales</taxon>
        <taxon>Paracoccaceae</taxon>
        <taxon>Gemmobacter</taxon>
    </lineage>
</organism>
<dbReference type="GO" id="GO:0005524">
    <property type="term" value="F:ATP binding"/>
    <property type="evidence" value="ECO:0007669"/>
    <property type="project" value="UniProtKB-KW"/>
</dbReference>
<gene>
    <name evidence="7" type="ORF">SAMN05421774_103383</name>
</gene>
<dbReference type="PROSITE" id="PS00211">
    <property type="entry name" value="ABC_TRANSPORTER_1"/>
    <property type="match status" value="1"/>
</dbReference>
<dbReference type="CDD" id="cd03257">
    <property type="entry name" value="ABC_NikE_OppD_transporters"/>
    <property type="match status" value="1"/>
</dbReference>
<dbReference type="STRING" id="1086013.SAMN05421774_103383"/>
<dbReference type="SUPFAM" id="SSF52540">
    <property type="entry name" value="P-loop containing nucleoside triphosphate hydrolases"/>
    <property type="match status" value="1"/>
</dbReference>
<evidence type="ECO:0000313" key="7">
    <source>
        <dbReference type="EMBL" id="SIS97419.1"/>
    </source>
</evidence>
<dbReference type="FunFam" id="3.40.50.300:FF:000016">
    <property type="entry name" value="Oligopeptide ABC transporter ATP-binding component"/>
    <property type="match status" value="1"/>
</dbReference>
<dbReference type="Proteomes" id="UP000186141">
    <property type="component" value="Unassembled WGS sequence"/>
</dbReference>
<dbReference type="Pfam" id="PF00005">
    <property type="entry name" value="ABC_tran"/>
    <property type="match status" value="1"/>
</dbReference>
<dbReference type="GO" id="GO:0016887">
    <property type="term" value="F:ATP hydrolysis activity"/>
    <property type="evidence" value="ECO:0007669"/>
    <property type="project" value="InterPro"/>
</dbReference>
<comment type="subcellular location">
    <subcellularLocation>
        <location evidence="1">Cell inner membrane</location>
        <topology evidence="1">Peripheral membrane protein</topology>
    </subcellularLocation>
</comment>
<evidence type="ECO:0000256" key="4">
    <source>
        <dbReference type="ARBA" id="ARBA00022741"/>
    </source>
</evidence>
<dbReference type="PROSITE" id="PS50893">
    <property type="entry name" value="ABC_TRANSPORTER_2"/>
    <property type="match status" value="1"/>
</dbReference>
<dbReference type="AlphaFoldDB" id="A0A1N7NGW4"/>
<dbReference type="InterPro" id="IPR003593">
    <property type="entry name" value="AAA+_ATPase"/>
</dbReference>
<dbReference type="OrthoDB" id="9802264at2"/>
<evidence type="ECO:0000256" key="5">
    <source>
        <dbReference type="ARBA" id="ARBA00022840"/>
    </source>
</evidence>
<dbReference type="RefSeq" id="WP_076531000.1">
    <property type="nucleotide sequence ID" value="NZ_BMEH01000003.1"/>
</dbReference>